<evidence type="ECO:0000313" key="1">
    <source>
        <dbReference type="EMBL" id="JAE34349.1"/>
    </source>
</evidence>
<protein>
    <submittedName>
        <fullName evidence="1">Uncharacterized protein</fullName>
    </submittedName>
</protein>
<dbReference type="EMBL" id="GBRH01163547">
    <property type="protein sequence ID" value="JAE34349.1"/>
    <property type="molecule type" value="Transcribed_RNA"/>
</dbReference>
<proteinExistence type="predicted"/>
<accession>A0A0A9HEV7</accession>
<sequence>MVQSCFLQNRVIRLHRKKMEWMDQS</sequence>
<dbReference type="AlphaFoldDB" id="A0A0A9HEV7"/>
<name>A0A0A9HEV7_ARUDO</name>
<reference evidence="1" key="2">
    <citation type="journal article" date="2015" name="Data Brief">
        <title>Shoot transcriptome of the giant reed, Arundo donax.</title>
        <authorList>
            <person name="Barrero R.A."/>
            <person name="Guerrero F.D."/>
            <person name="Moolhuijzen P."/>
            <person name="Goolsby J.A."/>
            <person name="Tidwell J."/>
            <person name="Bellgard S.E."/>
            <person name="Bellgard M.I."/>
        </authorList>
    </citation>
    <scope>NUCLEOTIDE SEQUENCE</scope>
    <source>
        <tissue evidence="1">Shoot tissue taken approximately 20 cm above the soil surface</tissue>
    </source>
</reference>
<organism evidence="1">
    <name type="scientific">Arundo donax</name>
    <name type="common">Giant reed</name>
    <name type="synonym">Donax arundinaceus</name>
    <dbReference type="NCBI Taxonomy" id="35708"/>
    <lineage>
        <taxon>Eukaryota</taxon>
        <taxon>Viridiplantae</taxon>
        <taxon>Streptophyta</taxon>
        <taxon>Embryophyta</taxon>
        <taxon>Tracheophyta</taxon>
        <taxon>Spermatophyta</taxon>
        <taxon>Magnoliopsida</taxon>
        <taxon>Liliopsida</taxon>
        <taxon>Poales</taxon>
        <taxon>Poaceae</taxon>
        <taxon>PACMAD clade</taxon>
        <taxon>Arundinoideae</taxon>
        <taxon>Arundineae</taxon>
        <taxon>Arundo</taxon>
    </lineage>
</organism>
<reference evidence="1" key="1">
    <citation type="submission" date="2014-09" db="EMBL/GenBank/DDBJ databases">
        <authorList>
            <person name="Magalhaes I.L.F."/>
            <person name="Oliveira U."/>
            <person name="Santos F.R."/>
            <person name="Vidigal T.H.D.A."/>
            <person name="Brescovit A.D."/>
            <person name="Santos A.J."/>
        </authorList>
    </citation>
    <scope>NUCLEOTIDE SEQUENCE</scope>
    <source>
        <tissue evidence="1">Shoot tissue taken approximately 20 cm above the soil surface</tissue>
    </source>
</reference>